<protein>
    <submittedName>
        <fullName evidence="1">SFRICE_036204</fullName>
    </submittedName>
</protein>
<gene>
    <name evidence="1" type="ORF">SFRICE_036204</name>
</gene>
<accession>A0A2H1V7Z8</accession>
<dbReference type="AlphaFoldDB" id="A0A2H1V7Z8"/>
<reference evidence="1" key="1">
    <citation type="submission" date="2016-07" db="EMBL/GenBank/DDBJ databases">
        <authorList>
            <person name="Bretaudeau A."/>
        </authorList>
    </citation>
    <scope>NUCLEOTIDE SEQUENCE</scope>
    <source>
        <strain evidence="1">Rice</strain>
        <tissue evidence="1">Whole body</tissue>
    </source>
</reference>
<dbReference type="EMBL" id="ODYU01000968">
    <property type="protein sequence ID" value="SOQ36522.1"/>
    <property type="molecule type" value="Genomic_DNA"/>
</dbReference>
<sequence>MYAWLTDKDSNIITNNYTTIFFTTTGFGLLRYSPGVLLVDLGLGWLVTSSDNSTECCWSRMHAGIATTNYYSAVWCLTHLAASPAASDISSRSILILSQCGVTALVYC</sequence>
<name>A0A2H1V7Z8_SPOFR</name>
<proteinExistence type="predicted"/>
<evidence type="ECO:0000313" key="1">
    <source>
        <dbReference type="EMBL" id="SOQ36522.1"/>
    </source>
</evidence>
<organism evidence="1">
    <name type="scientific">Spodoptera frugiperda</name>
    <name type="common">Fall armyworm</name>
    <dbReference type="NCBI Taxonomy" id="7108"/>
    <lineage>
        <taxon>Eukaryota</taxon>
        <taxon>Metazoa</taxon>
        <taxon>Ecdysozoa</taxon>
        <taxon>Arthropoda</taxon>
        <taxon>Hexapoda</taxon>
        <taxon>Insecta</taxon>
        <taxon>Pterygota</taxon>
        <taxon>Neoptera</taxon>
        <taxon>Endopterygota</taxon>
        <taxon>Lepidoptera</taxon>
        <taxon>Glossata</taxon>
        <taxon>Ditrysia</taxon>
        <taxon>Noctuoidea</taxon>
        <taxon>Noctuidae</taxon>
        <taxon>Amphipyrinae</taxon>
        <taxon>Spodoptera</taxon>
    </lineage>
</organism>